<dbReference type="Gene3D" id="1.20.1250.20">
    <property type="entry name" value="MFS general substrate transporter like domains"/>
    <property type="match status" value="1"/>
</dbReference>
<feature type="transmembrane region" description="Helical" evidence="4">
    <location>
        <begin position="298"/>
        <end position="316"/>
    </location>
</feature>
<dbReference type="Pfam" id="PF07690">
    <property type="entry name" value="MFS_1"/>
    <property type="match status" value="1"/>
</dbReference>
<reference evidence="6 7" key="1">
    <citation type="submission" date="2023-07" db="EMBL/GenBank/DDBJ databases">
        <title>Functional and genomic diversity of the sorghum phyllosphere microbiome.</title>
        <authorList>
            <person name="Shade A."/>
        </authorList>
    </citation>
    <scope>NUCLEOTIDE SEQUENCE [LARGE SCALE GENOMIC DNA]</scope>
    <source>
        <strain evidence="6 7">SORGH_AS_0887</strain>
    </source>
</reference>
<feature type="transmembrane region" description="Helical" evidence="4">
    <location>
        <begin position="76"/>
        <end position="93"/>
    </location>
</feature>
<feature type="domain" description="Major facilitator superfamily (MFS) profile" evidence="5">
    <location>
        <begin position="1"/>
        <end position="386"/>
    </location>
</feature>
<feature type="transmembrane region" description="Helical" evidence="4">
    <location>
        <begin position="243"/>
        <end position="261"/>
    </location>
</feature>
<feature type="transmembrane region" description="Helical" evidence="4">
    <location>
        <begin position="216"/>
        <end position="237"/>
    </location>
</feature>
<protein>
    <submittedName>
        <fullName evidence="6">MFS family arabinose efflux permease</fullName>
    </submittedName>
</protein>
<keyword evidence="3 4" id="KW-0472">Membrane</keyword>
<feature type="transmembrane region" description="Helical" evidence="4">
    <location>
        <begin position="47"/>
        <end position="64"/>
    </location>
</feature>
<keyword evidence="7" id="KW-1185">Reference proteome</keyword>
<evidence type="ECO:0000313" key="7">
    <source>
        <dbReference type="Proteomes" id="UP001233360"/>
    </source>
</evidence>
<name>A0ABU0USS6_ACIBI</name>
<feature type="transmembrane region" description="Helical" evidence="4">
    <location>
        <begin position="362"/>
        <end position="382"/>
    </location>
</feature>
<feature type="transmembrane region" description="Helical" evidence="4">
    <location>
        <begin position="158"/>
        <end position="181"/>
    </location>
</feature>
<feature type="transmembrane region" description="Helical" evidence="4">
    <location>
        <begin position="273"/>
        <end position="292"/>
    </location>
</feature>
<keyword evidence="1 4" id="KW-0812">Transmembrane</keyword>
<evidence type="ECO:0000256" key="2">
    <source>
        <dbReference type="ARBA" id="ARBA00022989"/>
    </source>
</evidence>
<evidence type="ECO:0000256" key="1">
    <source>
        <dbReference type="ARBA" id="ARBA00022692"/>
    </source>
</evidence>
<feature type="transmembrane region" description="Helical" evidence="4">
    <location>
        <begin position="133"/>
        <end position="152"/>
    </location>
</feature>
<dbReference type="InterPro" id="IPR036259">
    <property type="entry name" value="MFS_trans_sf"/>
</dbReference>
<dbReference type="RefSeq" id="WP_307001879.1">
    <property type="nucleotide sequence ID" value="NZ_JAUTBK010000002.1"/>
</dbReference>
<dbReference type="CDD" id="cd17324">
    <property type="entry name" value="MFS_NepI_like"/>
    <property type="match status" value="1"/>
</dbReference>
<evidence type="ECO:0000259" key="5">
    <source>
        <dbReference type="PROSITE" id="PS50850"/>
    </source>
</evidence>
<feature type="transmembrane region" description="Helical" evidence="4">
    <location>
        <begin position="7"/>
        <end position="27"/>
    </location>
</feature>
<dbReference type="PROSITE" id="PS50850">
    <property type="entry name" value="MFS"/>
    <property type="match status" value="1"/>
</dbReference>
<evidence type="ECO:0000313" key="6">
    <source>
        <dbReference type="EMBL" id="MDQ1207610.1"/>
    </source>
</evidence>
<sequence length="399" mass="43935">MASSSIYTPTVVLMAVAAGICSGSNYFSQPLVHSMALELHLSETTIAWIPTLAQIAYACGLLFLMPLGDILEKRRLLFILMLLASLGLLISGFSGHIAFIMLGTVITGLFSVSAQLLLPLAASLVPIQHSGRVVGFLISGLMVGILLARSLSGLMSTLFAWNIIYLVSGFLLLAIAIVLYLKINSFPATQSENYLKTIRSIPIIFKENQRLRRRTYLGFFIFAGISMIFTTMSLLLAPSPYHFSDFTIGLFGFVGIIGTFIANFSGKYIDQGYVHKISICGGFGFILSWLLFSLLPFSFIFYVIGTILIYSCLSAIHVTNQSIVFKLNQKLRSRFNAIYMTGYFTGGAVGTTLASYTWRHFGWNGVCVLGLIFATLTLYYCFRDARLAPISHVPLNKNQ</sequence>
<proteinExistence type="predicted"/>
<dbReference type="InterPro" id="IPR020846">
    <property type="entry name" value="MFS_dom"/>
</dbReference>
<dbReference type="SUPFAM" id="SSF103473">
    <property type="entry name" value="MFS general substrate transporter"/>
    <property type="match status" value="1"/>
</dbReference>
<evidence type="ECO:0000256" key="4">
    <source>
        <dbReference type="SAM" id="Phobius"/>
    </source>
</evidence>
<dbReference type="PANTHER" id="PTHR42910">
    <property type="entry name" value="TRANSPORTER SCO4007-RELATED"/>
    <property type="match status" value="1"/>
</dbReference>
<organism evidence="6 7">
    <name type="scientific">Acinetobacter baylyi</name>
    <dbReference type="NCBI Taxonomy" id="202950"/>
    <lineage>
        <taxon>Bacteria</taxon>
        <taxon>Pseudomonadati</taxon>
        <taxon>Pseudomonadota</taxon>
        <taxon>Gammaproteobacteria</taxon>
        <taxon>Moraxellales</taxon>
        <taxon>Moraxellaceae</taxon>
        <taxon>Acinetobacter</taxon>
    </lineage>
</organism>
<dbReference type="PANTHER" id="PTHR42910:SF1">
    <property type="entry name" value="MAJOR FACILITATOR SUPERFAMILY (MFS) PROFILE DOMAIN-CONTAINING PROTEIN"/>
    <property type="match status" value="1"/>
</dbReference>
<keyword evidence="2 4" id="KW-1133">Transmembrane helix</keyword>
<feature type="transmembrane region" description="Helical" evidence="4">
    <location>
        <begin position="337"/>
        <end position="356"/>
    </location>
</feature>
<accession>A0ABU0USS6</accession>
<dbReference type="InterPro" id="IPR011701">
    <property type="entry name" value="MFS"/>
</dbReference>
<dbReference type="EMBL" id="JAUTBK010000002">
    <property type="protein sequence ID" value="MDQ1207610.1"/>
    <property type="molecule type" value="Genomic_DNA"/>
</dbReference>
<feature type="transmembrane region" description="Helical" evidence="4">
    <location>
        <begin position="99"/>
        <end position="121"/>
    </location>
</feature>
<gene>
    <name evidence="6" type="ORF">QE380_000533</name>
</gene>
<evidence type="ECO:0000256" key="3">
    <source>
        <dbReference type="ARBA" id="ARBA00023136"/>
    </source>
</evidence>
<dbReference type="Proteomes" id="UP001233360">
    <property type="component" value="Unassembled WGS sequence"/>
</dbReference>
<comment type="caution">
    <text evidence="6">The sequence shown here is derived from an EMBL/GenBank/DDBJ whole genome shotgun (WGS) entry which is preliminary data.</text>
</comment>